<gene>
    <name evidence="1" type="ORF">S06H3_67044</name>
</gene>
<reference evidence="1" key="1">
    <citation type="journal article" date="2014" name="Front. Microbiol.">
        <title>High frequency of phylogenetically diverse reductive dehalogenase-homologous genes in deep subseafloor sedimentary metagenomes.</title>
        <authorList>
            <person name="Kawai M."/>
            <person name="Futagami T."/>
            <person name="Toyoda A."/>
            <person name="Takaki Y."/>
            <person name="Nishi S."/>
            <person name="Hori S."/>
            <person name="Arai W."/>
            <person name="Tsubouchi T."/>
            <person name="Morono Y."/>
            <person name="Uchiyama I."/>
            <person name="Ito T."/>
            <person name="Fujiyama A."/>
            <person name="Inagaki F."/>
            <person name="Takami H."/>
        </authorList>
    </citation>
    <scope>NUCLEOTIDE SEQUENCE</scope>
    <source>
        <strain evidence="1">Expedition CK06-06</strain>
    </source>
</reference>
<dbReference type="EMBL" id="BARV01046120">
    <property type="protein sequence ID" value="GAI63206.1"/>
    <property type="molecule type" value="Genomic_DNA"/>
</dbReference>
<protein>
    <submittedName>
        <fullName evidence="1">Uncharacterized protein</fullName>
    </submittedName>
</protein>
<sequence length="34" mass="3440">CVNVPVGAPELGMMGAAVAKLAQYYNLPSFVAGT</sequence>
<proteinExistence type="predicted"/>
<evidence type="ECO:0000313" key="1">
    <source>
        <dbReference type="EMBL" id="GAI63206.1"/>
    </source>
</evidence>
<organism evidence="1">
    <name type="scientific">marine sediment metagenome</name>
    <dbReference type="NCBI Taxonomy" id="412755"/>
    <lineage>
        <taxon>unclassified sequences</taxon>
        <taxon>metagenomes</taxon>
        <taxon>ecological metagenomes</taxon>
    </lineage>
</organism>
<comment type="caution">
    <text evidence="1">The sequence shown here is derived from an EMBL/GenBank/DDBJ whole genome shotgun (WGS) entry which is preliminary data.</text>
</comment>
<feature type="non-terminal residue" evidence="1">
    <location>
        <position position="1"/>
    </location>
</feature>
<name>X1R860_9ZZZZ</name>
<accession>X1R860</accession>
<dbReference type="AlphaFoldDB" id="X1R860"/>